<protein>
    <submittedName>
        <fullName evidence="6">Short transient receptor potential channel 1</fullName>
    </submittedName>
</protein>
<keyword evidence="1" id="KW-0813">Transport</keyword>
<evidence type="ECO:0000256" key="1">
    <source>
        <dbReference type="ARBA" id="ARBA00022448"/>
    </source>
</evidence>
<dbReference type="PANTHER" id="PTHR10117">
    <property type="entry name" value="TRANSIENT RECEPTOR POTENTIAL CHANNEL"/>
    <property type="match status" value="1"/>
</dbReference>
<dbReference type="Gene3D" id="1.25.40.20">
    <property type="entry name" value="Ankyrin repeat-containing domain"/>
    <property type="match status" value="1"/>
</dbReference>
<dbReference type="PROSITE" id="PS50297">
    <property type="entry name" value="ANK_REP_REGION"/>
    <property type="match status" value="1"/>
</dbReference>
<dbReference type="GO" id="GO:0051480">
    <property type="term" value="P:regulation of cytosolic calcium ion concentration"/>
    <property type="evidence" value="ECO:0007669"/>
    <property type="project" value="TreeGrafter"/>
</dbReference>
<dbReference type="Pfam" id="PF00023">
    <property type="entry name" value="Ank"/>
    <property type="match status" value="1"/>
</dbReference>
<feature type="transmembrane region" description="Helical" evidence="5">
    <location>
        <begin position="252"/>
        <end position="272"/>
    </location>
</feature>
<evidence type="ECO:0000256" key="3">
    <source>
        <dbReference type="ARBA" id="ARBA00023303"/>
    </source>
</evidence>
<dbReference type="Pfam" id="PF12796">
    <property type="entry name" value="Ank_2"/>
    <property type="match status" value="1"/>
</dbReference>
<evidence type="ECO:0000256" key="4">
    <source>
        <dbReference type="PROSITE-ProRule" id="PRU00023"/>
    </source>
</evidence>
<evidence type="ECO:0000313" key="6">
    <source>
        <dbReference type="EMBL" id="KAB7504942.1"/>
    </source>
</evidence>
<comment type="caution">
    <text evidence="6">The sequence shown here is derived from an EMBL/GenBank/DDBJ whole genome shotgun (WGS) entry which is preliminary data.</text>
</comment>
<keyword evidence="6" id="KW-0675">Receptor</keyword>
<feature type="transmembrane region" description="Helical" evidence="5">
    <location>
        <begin position="212"/>
        <end position="231"/>
    </location>
</feature>
<dbReference type="GO" id="GO:0005886">
    <property type="term" value="C:plasma membrane"/>
    <property type="evidence" value="ECO:0007669"/>
    <property type="project" value="TreeGrafter"/>
</dbReference>
<keyword evidence="5" id="KW-0472">Membrane</keyword>
<dbReference type="AlphaFoldDB" id="A0A5N5TEI4"/>
<keyword evidence="7" id="KW-1185">Reference proteome</keyword>
<feature type="non-terminal residue" evidence="6">
    <location>
        <position position="1"/>
    </location>
</feature>
<dbReference type="PANTHER" id="PTHR10117:SF54">
    <property type="entry name" value="TRANSIENT RECEPTOR POTENTIAL-GAMMA PROTEIN"/>
    <property type="match status" value="1"/>
</dbReference>
<gene>
    <name evidence="6" type="primary">TRPC1</name>
    <name evidence="6" type="ORF">Anas_02367</name>
</gene>
<evidence type="ECO:0000313" key="7">
    <source>
        <dbReference type="Proteomes" id="UP000326759"/>
    </source>
</evidence>
<dbReference type="InterPro" id="IPR002153">
    <property type="entry name" value="TRPC_channel"/>
</dbReference>
<dbReference type="InterPro" id="IPR002110">
    <property type="entry name" value="Ankyrin_rpt"/>
</dbReference>
<evidence type="ECO:0000256" key="5">
    <source>
        <dbReference type="SAM" id="Phobius"/>
    </source>
</evidence>
<dbReference type="InterPro" id="IPR036770">
    <property type="entry name" value="Ankyrin_rpt-contain_sf"/>
</dbReference>
<proteinExistence type="predicted"/>
<dbReference type="SMART" id="SM00248">
    <property type="entry name" value="ANK"/>
    <property type="match status" value="2"/>
</dbReference>
<keyword evidence="2" id="KW-0406">Ion transport</keyword>
<dbReference type="EMBL" id="SEYY01002077">
    <property type="protein sequence ID" value="KAB7504942.1"/>
    <property type="molecule type" value="Genomic_DNA"/>
</dbReference>
<organism evidence="6 7">
    <name type="scientific">Armadillidium nasatum</name>
    <dbReference type="NCBI Taxonomy" id="96803"/>
    <lineage>
        <taxon>Eukaryota</taxon>
        <taxon>Metazoa</taxon>
        <taxon>Ecdysozoa</taxon>
        <taxon>Arthropoda</taxon>
        <taxon>Crustacea</taxon>
        <taxon>Multicrustacea</taxon>
        <taxon>Malacostraca</taxon>
        <taxon>Eumalacostraca</taxon>
        <taxon>Peracarida</taxon>
        <taxon>Isopoda</taxon>
        <taxon>Oniscidea</taxon>
        <taxon>Crinocheta</taxon>
        <taxon>Armadillidiidae</taxon>
        <taxon>Armadillidium</taxon>
    </lineage>
</organism>
<keyword evidence="3" id="KW-0407">Ion channel</keyword>
<dbReference type="GO" id="GO:0034703">
    <property type="term" value="C:cation channel complex"/>
    <property type="evidence" value="ECO:0007669"/>
    <property type="project" value="TreeGrafter"/>
</dbReference>
<feature type="repeat" description="ANK" evidence="4">
    <location>
        <begin position="98"/>
        <end position="130"/>
    </location>
</feature>
<keyword evidence="5" id="KW-0812">Transmembrane</keyword>
<evidence type="ECO:0000256" key="2">
    <source>
        <dbReference type="ARBA" id="ARBA00023065"/>
    </source>
</evidence>
<dbReference type="Proteomes" id="UP000326759">
    <property type="component" value="Unassembled WGS sequence"/>
</dbReference>
<dbReference type="GO" id="GO:0070679">
    <property type="term" value="F:inositol 1,4,5 trisphosphate binding"/>
    <property type="evidence" value="ECO:0007669"/>
    <property type="project" value="TreeGrafter"/>
</dbReference>
<keyword evidence="5" id="KW-1133">Transmembrane helix</keyword>
<keyword evidence="4" id="KW-0040">ANK repeat</keyword>
<dbReference type="SUPFAM" id="SSF48403">
    <property type="entry name" value="Ankyrin repeat"/>
    <property type="match status" value="1"/>
</dbReference>
<dbReference type="OrthoDB" id="2373987at2759"/>
<feature type="transmembrane region" description="Helical" evidence="5">
    <location>
        <begin position="292"/>
        <end position="311"/>
    </location>
</feature>
<sequence>ILKKYLKENQRKSGTFNMNCVDPLGRSALAIAIENENMDMIELLLKEGIEPTDSLLYAINEEYVEAVEILLVHEEKIHKDGEPYSWQRLEGIRANYTSDITPLILAAHKDNYEILKQLLDRGAALPMPHDAKCGCDECVISNADDSLRSRVIHFAKELIENTRTSSELEIILNYDPDGPPFEKGQSMHLAKLREAVDSKQKEVSIYWLKRDFMIVSALLVIVSLHVETFLIKLFGTKEMLKKLSEEQKRERGALFSFVEFLIIIYVQGFIWAEIKALWKEGLTEFMQDLWNIIDFISNVLYVNWTLLRLTAWYQTLRESWVGLDPYQPRENWHPFDPMLIAEGMFGAANIFRYHLKNI</sequence>
<name>A0A5N5TEI4_9CRUS</name>
<reference evidence="6 7" key="1">
    <citation type="journal article" date="2019" name="PLoS Biol.">
        <title>Sex chromosomes control vertical transmission of feminizing Wolbachia symbionts in an isopod.</title>
        <authorList>
            <person name="Becking T."/>
            <person name="Chebbi M.A."/>
            <person name="Giraud I."/>
            <person name="Moumen B."/>
            <person name="Laverre T."/>
            <person name="Caubet Y."/>
            <person name="Peccoud J."/>
            <person name="Gilbert C."/>
            <person name="Cordaux R."/>
        </authorList>
    </citation>
    <scope>NUCLEOTIDE SEQUENCE [LARGE SCALE GENOMIC DNA]</scope>
    <source>
        <strain evidence="6">ANa2</strain>
        <tissue evidence="6">Whole body excluding digestive tract and cuticle</tissue>
    </source>
</reference>
<accession>A0A5N5TEI4</accession>
<dbReference type="GO" id="GO:0015279">
    <property type="term" value="F:store-operated calcium channel activity"/>
    <property type="evidence" value="ECO:0007669"/>
    <property type="project" value="TreeGrafter"/>
</dbReference>
<dbReference type="PROSITE" id="PS50088">
    <property type="entry name" value="ANK_REPEAT"/>
    <property type="match status" value="1"/>
</dbReference>